<dbReference type="GO" id="GO:0004521">
    <property type="term" value="F:RNA endonuclease activity"/>
    <property type="evidence" value="ECO:0007669"/>
    <property type="project" value="InterPro"/>
</dbReference>
<dbReference type="Proteomes" id="UP000191408">
    <property type="component" value="Unassembled WGS sequence"/>
</dbReference>
<dbReference type="PROSITE" id="PS50011">
    <property type="entry name" value="PROTEIN_KINASE_DOM"/>
    <property type="match status" value="1"/>
</dbReference>
<evidence type="ECO:0000313" key="3">
    <source>
        <dbReference type="Proteomes" id="UP000191408"/>
    </source>
</evidence>
<dbReference type="Gene3D" id="1.10.510.10">
    <property type="entry name" value="Transferase(Phosphotransferase) domain 1"/>
    <property type="match status" value="1"/>
</dbReference>
<name>A0A1V6NYB9_PENPO</name>
<feature type="domain" description="Protein kinase" evidence="1">
    <location>
        <begin position="76"/>
        <end position="303"/>
    </location>
</feature>
<dbReference type="EMBL" id="MDYM01000002">
    <property type="protein sequence ID" value="OQD69725.1"/>
    <property type="molecule type" value="Genomic_DNA"/>
</dbReference>
<proteinExistence type="predicted"/>
<evidence type="ECO:0000259" key="1">
    <source>
        <dbReference type="PROSITE" id="PS50011"/>
    </source>
</evidence>
<dbReference type="GO" id="GO:0070059">
    <property type="term" value="P:intrinsic apoptotic signaling pathway in response to endoplasmic reticulum stress"/>
    <property type="evidence" value="ECO:0007669"/>
    <property type="project" value="TreeGrafter"/>
</dbReference>
<reference evidence="3" key="1">
    <citation type="journal article" date="2017" name="Nat. Microbiol.">
        <title>Global analysis of biosynthetic gene clusters reveals vast potential of secondary metabolite production in Penicillium species.</title>
        <authorList>
            <person name="Nielsen J.C."/>
            <person name="Grijseels S."/>
            <person name="Prigent S."/>
            <person name="Ji B."/>
            <person name="Dainat J."/>
            <person name="Nielsen K.F."/>
            <person name="Frisvad J.C."/>
            <person name="Workman M."/>
            <person name="Nielsen J."/>
        </authorList>
    </citation>
    <scope>NUCLEOTIDE SEQUENCE [LARGE SCALE GENOMIC DNA]</scope>
    <source>
        <strain evidence="3">IBT 4502</strain>
    </source>
</reference>
<dbReference type="OrthoDB" id="4062651at2759"/>
<dbReference type="Pfam" id="PF00069">
    <property type="entry name" value="Pkinase"/>
    <property type="match status" value="1"/>
</dbReference>
<dbReference type="SUPFAM" id="SSF56112">
    <property type="entry name" value="Protein kinase-like (PK-like)"/>
    <property type="match status" value="1"/>
</dbReference>
<dbReference type="AlphaFoldDB" id="A0A1V6NYB9"/>
<sequence>MRICYHVSLHLEATLTFSFHWYPVITLTNHTAPIQFFMQYKPVALVTLNPRLQSITDLTELSEVYHIRENYTQCKFSFIDDKANAYFGTAPVTKKDLTLESIMASLARIPDEEIYPVRPEGLIVADRGKLESKDFYIKRPGLLDYELVSGEDALAQLLLQEGRNLECIRRHPHPSLASYHGCVMKGDRIAGLVLSRFLVTLEDRVHQTEKPLDKEAVMEMVTSGVQHLHSQGLAHNDLNPNNVMLNEQDSPVIIDFGSTKPFGEKLISAGTEGWVEEDFDRSAAKNDEVALRLIREWLDGQLS</sequence>
<organism evidence="2 3">
    <name type="scientific">Penicillium polonicum</name>
    <dbReference type="NCBI Taxonomy" id="60169"/>
    <lineage>
        <taxon>Eukaryota</taxon>
        <taxon>Fungi</taxon>
        <taxon>Dikarya</taxon>
        <taxon>Ascomycota</taxon>
        <taxon>Pezizomycotina</taxon>
        <taxon>Eurotiomycetes</taxon>
        <taxon>Eurotiomycetidae</taxon>
        <taxon>Eurotiales</taxon>
        <taxon>Aspergillaceae</taxon>
        <taxon>Penicillium</taxon>
    </lineage>
</organism>
<keyword evidence="3" id="KW-1185">Reference proteome</keyword>
<dbReference type="InterPro" id="IPR045133">
    <property type="entry name" value="IRE1/2-like"/>
</dbReference>
<dbReference type="InterPro" id="IPR011009">
    <property type="entry name" value="Kinase-like_dom_sf"/>
</dbReference>
<dbReference type="GO" id="GO:0036498">
    <property type="term" value="P:IRE1-mediated unfolded protein response"/>
    <property type="evidence" value="ECO:0007669"/>
    <property type="project" value="TreeGrafter"/>
</dbReference>
<dbReference type="PANTHER" id="PTHR13954:SF6">
    <property type="entry name" value="NON-SPECIFIC SERINE_THREONINE PROTEIN KINASE"/>
    <property type="match status" value="1"/>
</dbReference>
<protein>
    <recommendedName>
        <fullName evidence="1">Protein kinase domain-containing protein</fullName>
    </recommendedName>
</protein>
<comment type="caution">
    <text evidence="2">The sequence shown here is derived from an EMBL/GenBank/DDBJ whole genome shotgun (WGS) entry which is preliminary data.</text>
</comment>
<dbReference type="GO" id="GO:1990604">
    <property type="term" value="C:IRE1-TRAF2-ASK1 complex"/>
    <property type="evidence" value="ECO:0007669"/>
    <property type="project" value="TreeGrafter"/>
</dbReference>
<evidence type="ECO:0000313" key="2">
    <source>
        <dbReference type="EMBL" id="OQD69725.1"/>
    </source>
</evidence>
<dbReference type="STRING" id="60169.A0A1V6NYB9"/>
<dbReference type="GO" id="GO:0005524">
    <property type="term" value="F:ATP binding"/>
    <property type="evidence" value="ECO:0007669"/>
    <property type="project" value="InterPro"/>
</dbReference>
<accession>A0A1V6NYB9</accession>
<gene>
    <name evidence="2" type="ORF">PENPOL_c002G06679</name>
</gene>
<dbReference type="GO" id="GO:0004674">
    <property type="term" value="F:protein serine/threonine kinase activity"/>
    <property type="evidence" value="ECO:0007669"/>
    <property type="project" value="InterPro"/>
</dbReference>
<dbReference type="GO" id="GO:0051082">
    <property type="term" value="F:unfolded protein binding"/>
    <property type="evidence" value="ECO:0007669"/>
    <property type="project" value="TreeGrafter"/>
</dbReference>
<dbReference type="PANTHER" id="PTHR13954">
    <property type="entry name" value="IRE1-RELATED"/>
    <property type="match status" value="1"/>
</dbReference>
<dbReference type="InterPro" id="IPR000719">
    <property type="entry name" value="Prot_kinase_dom"/>
</dbReference>